<dbReference type="EMBL" id="BAAAYV010000005">
    <property type="protein sequence ID" value="GAA3655107.1"/>
    <property type="molecule type" value="Genomic_DNA"/>
</dbReference>
<keyword evidence="12" id="KW-0472">Membrane</keyword>
<evidence type="ECO:0000313" key="16">
    <source>
        <dbReference type="Proteomes" id="UP001410795"/>
    </source>
</evidence>
<keyword evidence="10" id="KW-1133">Transmembrane helix</keyword>
<accession>A0ABP7BAY8</accession>
<evidence type="ECO:0000256" key="5">
    <source>
        <dbReference type="ARBA" id="ARBA00022679"/>
    </source>
</evidence>
<evidence type="ECO:0000256" key="12">
    <source>
        <dbReference type="ARBA" id="ARBA00023136"/>
    </source>
</evidence>
<dbReference type="Pfam" id="PF17203">
    <property type="entry name" value="sCache_3_2"/>
    <property type="match status" value="1"/>
</dbReference>
<dbReference type="InterPro" id="IPR003594">
    <property type="entry name" value="HATPase_dom"/>
</dbReference>
<keyword evidence="16" id="KW-1185">Reference proteome</keyword>
<dbReference type="RefSeq" id="WP_246603398.1">
    <property type="nucleotide sequence ID" value="NZ_BAAAYV010000005.1"/>
</dbReference>
<evidence type="ECO:0000256" key="3">
    <source>
        <dbReference type="ARBA" id="ARBA00012438"/>
    </source>
</evidence>
<evidence type="ECO:0000256" key="1">
    <source>
        <dbReference type="ARBA" id="ARBA00000085"/>
    </source>
</evidence>
<dbReference type="InterPro" id="IPR036890">
    <property type="entry name" value="HATPase_C_sf"/>
</dbReference>
<name>A0ABP7BAY8_9MICO</name>
<dbReference type="EC" id="2.7.13.3" evidence="3"/>
<organism evidence="15 16">
    <name type="scientific">Microbacterium marinilacus</name>
    <dbReference type="NCBI Taxonomy" id="415209"/>
    <lineage>
        <taxon>Bacteria</taxon>
        <taxon>Bacillati</taxon>
        <taxon>Actinomycetota</taxon>
        <taxon>Actinomycetes</taxon>
        <taxon>Micrococcales</taxon>
        <taxon>Microbacteriaceae</taxon>
        <taxon>Microbacterium</taxon>
    </lineage>
</organism>
<comment type="subcellular location">
    <subcellularLocation>
        <location evidence="2">Cell membrane</location>
        <topology evidence="2">Multi-pass membrane protein</topology>
    </subcellularLocation>
</comment>
<dbReference type="SMART" id="SM00387">
    <property type="entry name" value="HATPase_c"/>
    <property type="match status" value="1"/>
</dbReference>
<keyword evidence="5" id="KW-0808">Transferase</keyword>
<dbReference type="SUPFAM" id="SSF55874">
    <property type="entry name" value="ATPase domain of HSP90 chaperone/DNA topoisomerase II/histidine kinase"/>
    <property type="match status" value="1"/>
</dbReference>
<dbReference type="InterPro" id="IPR033463">
    <property type="entry name" value="sCache_3"/>
</dbReference>
<evidence type="ECO:0000313" key="15">
    <source>
        <dbReference type="EMBL" id="GAA3655107.1"/>
    </source>
</evidence>
<dbReference type="PRINTS" id="PR00344">
    <property type="entry name" value="BCTRLSENSOR"/>
</dbReference>
<comment type="caution">
    <text evidence="15">The sequence shown here is derived from an EMBL/GenBank/DDBJ whole genome shotgun (WGS) entry which is preliminary data.</text>
</comment>
<dbReference type="Gene3D" id="3.30.450.20">
    <property type="entry name" value="PAS domain"/>
    <property type="match status" value="1"/>
</dbReference>
<keyword evidence="7" id="KW-0547">Nucleotide-binding</keyword>
<protein>
    <recommendedName>
        <fullName evidence="3">histidine kinase</fullName>
        <ecNumber evidence="3">2.7.13.3</ecNumber>
    </recommendedName>
</protein>
<feature type="region of interest" description="Disordered" evidence="13">
    <location>
        <begin position="139"/>
        <end position="159"/>
    </location>
</feature>
<evidence type="ECO:0000256" key="6">
    <source>
        <dbReference type="ARBA" id="ARBA00022692"/>
    </source>
</evidence>
<dbReference type="InterPro" id="IPR050980">
    <property type="entry name" value="2C_sensor_his_kinase"/>
</dbReference>
<keyword evidence="6" id="KW-0812">Transmembrane</keyword>
<comment type="catalytic activity">
    <reaction evidence="1">
        <text>ATP + protein L-histidine = ADP + protein N-phospho-L-histidine.</text>
        <dbReference type="EC" id="2.7.13.3"/>
    </reaction>
</comment>
<dbReference type="InterPro" id="IPR004358">
    <property type="entry name" value="Sig_transdc_His_kin-like_C"/>
</dbReference>
<dbReference type="InterPro" id="IPR029151">
    <property type="entry name" value="Sensor-like_sf"/>
</dbReference>
<dbReference type="InterPro" id="IPR005467">
    <property type="entry name" value="His_kinase_dom"/>
</dbReference>
<gene>
    <name evidence="15" type="ORF">GCM10022202_14070</name>
</gene>
<evidence type="ECO:0000256" key="7">
    <source>
        <dbReference type="ARBA" id="ARBA00022741"/>
    </source>
</evidence>
<evidence type="ECO:0000259" key="14">
    <source>
        <dbReference type="PROSITE" id="PS50109"/>
    </source>
</evidence>
<evidence type="ECO:0000256" key="10">
    <source>
        <dbReference type="ARBA" id="ARBA00022989"/>
    </source>
</evidence>
<keyword evidence="11" id="KW-0902">Two-component regulatory system</keyword>
<reference evidence="16" key="1">
    <citation type="journal article" date="2019" name="Int. J. Syst. Evol. Microbiol.">
        <title>The Global Catalogue of Microorganisms (GCM) 10K type strain sequencing project: providing services to taxonomists for standard genome sequencing and annotation.</title>
        <authorList>
            <consortium name="The Broad Institute Genomics Platform"/>
            <consortium name="The Broad Institute Genome Sequencing Center for Infectious Disease"/>
            <person name="Wu L."/>
            <person name="Ma J."/>
        </authorList>
    </citation>
    <scope>NUCLEOTIDE SEQUENCE [LARGE SCALE GENOMIC DNA]</scope>
    <source>
        <strain evidence="16">JCM 16546</strain>
    </source>
</reference>
<sequence length="422" mass="44065">MPFRPTQRGVRLLMLVLPSVITLAALSVTTAVALSLQESRIREATAERVQEVATSLAVLREVREVLEQATTAGAPDDLADAADLADATGRLQPIAELVAQAAGVYYVVVTDDEGVRITHPLAAERGVQVSTTNESVLAGTPFLGTETGPSGPSFRAKEPVRDDDGDIVGMVAVGVREADIAAERADALGALLPWAVGALVVATLASSVLTAAVERRFRRLDGLAAEHAQMQRTTTALREQAHEFHTRLHVVHGLVSRGDAGGALGYIEGVVPVAGADADPSADAPLLDATVHAVRAELLERGTQVEFELRVAADIDDEVVTVLSNLCRNAGEAGATRVRCTLEDLAGRLVGAVEDDGPGVDARIASRIFSPGFSSKPDATGWGRGVGLELVRRIVTSRGGTVEVGSSALGGARFAFDMAAQR</sequence>
<keyword evidence="9" id="KW-0067">ATP-binding</keyword>
<dbReference type="PANTHER" id="PTHR44936">
    <property type="entry name" value="SENSOR PROTEIN CREC"/>
    <property type="match status" value="1"/>
</dbReference>
<evidence type="ECO:0000256" key="13">
    <source>
        <dbReference type="SAM" id="MobiDB-lite"/>
    </source>
</evidence>
<dbReference type="Pfam" id="PF02518">
    <property type="entry name" value="HATPase_c"/>
    <property type="match status" value="1"/>
</dbReference>
<dbReference type="Proteomes" id="UP001410795">
    <property type="component" value="Unassembled WGS sequence"/>
</dbReference>
<evidence type="ECO:0000256" key="8">
    <source>
        <dbReference type="ARBA" id="ARBA00022777"/>
    </source>
</evidence>
<feature type="domain" description="Histidine kinase" evidence="14">
    <location>
        <begin position="322"/>
        <end position="422"/>
    </location>
</feature>
<evidence type="ECO:0000256" key="11">
    <source>
        <dbReference type="ARBA" id="ARBA00023012"/>
    </source>
</evidence>
<evidence type="ECO:0000256" key="9">
    <source>
        <dbReference type="ARBA" id="ARBA00022840"/>
    </source>
</evidence>
<proteinExistence type="predicted"/>
<dbReference type="PANTHER" id="PTHR44936:SF10">
    <property type="entry name" value="SENSOR PROTEIN RSTB"/>
    <property type="match status" value="1"/>
</dbReference>
<dbReference type="SUPFAM" id="SSF103190">
    <property type="entry name" value="Sensory domain-like"/>
    <property type="match status" value="1"/>
</dbReference>
<dbReference type="PROSITE" id="PS50109">
    <property type="entry name" value="HIS_KIN"/>
    <property type="match status" value="1"/>
</dbReference>
<evidence type="ECO:0000256" key="4">
    <source>
        <dbReference type="ARBA" id="ARBA00022475"/>
    </source>
</evidence>
<dbReference type="Gene3D" id="3.30.565.10">
    <property type="entry name" value="Histidine kinase-like ATPase, C-terminal domain"/>
    <property type="match status" value="1"/>
</dbReference>
<keyword evidence="8" id="KW-0418">Kinase</keyword>
<evidence type="ECO:0000256" key="2">
    <source>
        <dbReference type="ARBA" id="ARBA00004651"/>
    </source>
</evidence>
<keyword evidence="4" id="KW-1003">Cell membrane</keyword>